<protein>
    <submittedName>
        <fullName evidence="1">Uncharacterized protein</fullName>
    </submittedName>
</protein>
<dbReference type="RefSeq" id="WP_060622094.1">
    <property type="nucleotide sequence ID" value="NZ_LCZJ02000015.1"/>
</dbReference>
<gene>
    <name evidence="1" type="ORF">UQ64_06600</name>
</gene>
<dbReference type="EMBL" id="LCZJ02000015">
    <property type="protein sequence ID" value="KTD88157.1"/>
    <property type="molecule type" value="Genomic_DNA"/>
</dbReference>
<dbReference type="OrthoDB" id="9814134at2"/>
<dbReference type="GO" id="GO:0045892">
    <property type="term" value="P:negative regulation of DNA-templated transcription"/>
    <property type="evidence" value="ECO:0007669"/>
    <property type="project" value="TreeGrafter"/>
</dbReference>
<reference evidence="1 2" key="1">
    <citation type="journal article" date="2015" name="Int. Biodeterior. Biodegradation">
        <title>Physiological and genetic screening methods for the isolation of methyl tert-butyl ether-degrading bacteria for bioremediation purposes.</title>
        <authorList>
            <person name="Guisado I.M."/>
            <person name="Purswani J."/>
            <person name="Gonzalez Lopez J."/>
            <person name="Pozo C."/>
        </authorList>
    </citation>
    <scope>NUCLEOTIDE SEQUENCE [LARGE SCALE GENOMIC DNA]</scope>
    <source>
        <strain evidence="1 2">SH7</strain>
    </source>
</reference>
<dbReference type="PANTHER" id="PTHR37941:SF1">
    <property type="entry name" value="FUMARASE E-RELATED"/>
    <property type="match status" value="1"/>
</dbReference>
<dbReference type="Proteomes" id="UP000054709">
    <property type="component" value="Unassembled WGS sequence"/>
</dbReference>
<dbReference type="SUPFAM" id="SSF158668">
    <property type="entry name" value="MtlR-like"/>
    <property type="match status" value="1"/>
</dbReference>
<proteinExistence type="predicted"/>
<keyword evidence="2" id="KW-1185">Reference proteome</keyword>
<dbReference type="PANTHER" id="PTHR37941">
    <property type="entry name" value="FUMARASE E-RELATED"/>
    <property type="match status" value="1"/>
</dbReference>
<accession>A0A0W1B3N5</accession>
<dbReference type="InterPro" id="IPR007761">
    <property type="entry name" value="MtlR-like"/>
</dbReference>
<sequence length="167" mass="19250">MKKNNLETFTDFIGYFQKETDRGAALIGAAMVESKLEYLLKETLVDNFSKAELFNGPNSPLGTFSSKIKLCHALGFITDKEAREANMIRKVRNEFAHNLEELSFSSQPVSNYCLQLQANTPGDIKKEKNYRFLFVNSVIFLTMAIWNRPQFVNKNIKLEQRAWEIEL</sequence>
<evidence type="ECO:0000313" key="2">
    <source>
        <dbReference type="Proteomes" id="UP000054709"/>
    </source>
</evidence>
<dbReference type="Gene3D" id="1.20.120.330">
    <property type="entry name" value="Nucleotidyltransferases domain 2"/>
    <property type="match status" value="1"/>
</dbReference>
<dbReference type="InterPro" id="IPR038026">
    <property type="entry name" value="MtlR-like_sf"/>
</dbReference>
<organism evidence="1 2">
    <name type="scientific">Paenibacillus etheri</name>
    <dbReference type="NCBI Taxonomy" id="1306852"/>
    <lineage>
        <taxon>Bacteria</taxon>
        <taxon>Bacillati</taxon>
        <taxon>Bacillota</taxon>
        <taxon>Bacilli</taxon>
        <taxon>Bacillales</taxon>
        <taxon>Paenibacillaceae</taxon>
        <taxon>Paenibacillus</taxon>
    </lineage>
</organism>
<name>A0A0W1B3N5_9BACL</name>
<comment type="caution">
    <text evidence="1">The sequence shown here is derived from an EMBL/GenBank/DDBJ whole genome shotgun (WGS) entry which is preliminary data.</text>
</comment>
<dbReference type="AlphaFoldDB" id="A0A0W1B3N5"/>
<evidence type="ECO:0000313" key="1">
    <source>
        <dbReference type="EMBL" id="KTD88157.1"/>
    </source>
</evidence>